<name>A0A5J9T7K0_9POAL</name>
<comment type="caution">
    <text evidence="3">The sequence shown here is derived from an EMBL/GenBank/DDBJ whole genome shotgun (WGS) entry which is preliminary data.</text>
</comment>
<dbReference type="OrthoDB" id="691381at2759"/>
<dbReference type="Pfam" id="PF26130">
    <property type="entry name" value="PB1-like"/>
    <property type="match status" value="1"/>
</dbReference>
<keyword evidence="1" id="KW-0812">Transmembrane</keyword>
<protein>
    <recommendedName>
        <fullName evidence="2">PB1-like domain-containing protein</fullName>
    </recommendedName>
</protein>
<dbReference type="Proteomes" id="UP000324897">
    <property type="component" value="Unassembled WGS sequence"/>
</dbReference>
<evidence type="ECO:0000256" key="1">
    <source>
        <dbReference type="SAM" id="Phobius"/>
    </source>
</evidence>
<dbReference type="InterPro" id="IPR058594">
    <property type="entry name" value="PB1-like_dom_pln"/>
</dbReference>
<dbReference type="EMBL" id="RWGY01000045">
    <property type="protein sequence ID" value="TVU07217.1"/>
    <property type="molecule type" value="Genomic_DNA"/>
</dbReference>
<dbReference type="Gramene" id="TVU07217">
    <property type="protein sequence ID" value="TVU07217"/>
    <property type="gene ID" value="EJB05_47262"/>
</dbReference>
<keyword evidence="4" id="KW-1185">Reference proteome</keyword>
<evidence type="ECO:0000259" key="2">
    <source>
        <dbReference type="Pfam" id="PF26130"/>
    </source>
</evidence>
<feature type="transmembrane region" description="Helical" evidence="1">
    <location>
        <begin position="79"/>
        <end position="100"/>
    </location>
</feature>
<feature type="non-terminal residue" evidence="3">
    <location>
        <position position="1"/>
    </location>
</feature>
<keyword evidence="1" id="KW-1133">Transmembrane helix</keyword>
<feature type="domain" description="PB1-like" evidence="2">
    <location>
        <begin position="106"/>
        <end position="191"/>
    </location>
</feature>
<accession>A0A5J9T7K0</accession>
<organism evidence="3 4">
    <name type="scientific">Eragrostis curvula</name>
    <name type="common">weeping love grass</name>
    <dbReference type="NCBI Taxonomy" id="38414"/>
    <lineage>
        <taxon>Eukaryota</taxon>
        <taxon>Viridiplantae</taxon>
        <taxon>Streptophyta</taxon>
        <taxon>Embryophyta</taxon>
        <taxon>Tracheophyta</taxon>
        <taxon>Spermatophyta</taxon>
        <taxon>Magnoliopsida</taxon>
        <taxon>Liliopsida</taxon>
        <taxon>Poales</taxon>
        <taxon>Poaceae</taxon>
        <taxon>PACMAD clade</taxon>
        <taxon>Chloridoideae</taxon>
        <taxon>Eragrostideae</taxon>
        <taxon>Eragrostidinae</taxon>
        <taxon>Eragrostis</taxon>
    </lineage>
</organism>
<evidence type="ECO:0000313" key="4">
    <source>
        <dbReference type="Proteomes" id="UP000324897"/>
    </source>
</evidence>
<feature type="transmembrane region" description="Helical" evidence="1">
    <location>
        <begin position="44"/>
        <end position="67"/>
    </location>
</feature>
<gene>
    <name evidence="3" type="ORF">EJB05_47262</name>
</gene>
<reference evidence="3 4" key="1">
    <citation type="journal article" date="2019" name="Sci. Rep.">
        <title>A high-quality genome of Eragrostis curvula grass provides insights into Poaceae evolution and supports new strategies to enhance forage quality.</title>
        <authorList>
            <person name="Carballo J."/>
            <person name="Santos B.A.C.M."/>
            <person name="Zappacosta D."/>
            <person name="Garbus I."/>
            <person name="Selva J.P."/>
            <person name="Gallo C.A."/>
            <person name="Diaz A."/>
            <person name="Albertini E."/>
            <person name="Caccamo M."/>
            <person name="Echenique V."/>
        </authorList>
    </citation>
    <scope>NUCLEOTIDE SEQUENCE [LARGE SCALE GENOMIC DNA]</scope>
    <source>
        <strain evidence="4">cv. Victoria</strain>
        <tissue evidence="3">Leaf</tissue>
    </source>
</reference>
<sequence length="216" mass="24139">MARKAVALLDAPLRWRGSMVGAVAYEMQARHISLPSAESPFPTWLLMLPVLLSSIHLRPLLCFAIQWRLETAGFQKEAAIFVLVIRYMMLQNLLAFVFGMDPFGVLTVRFHYGGEFLTVAGHLQYFGGNTGLSSIELDKLSLPELIGHLRDHVDVDHPVQLHWLYLGEDLGVGLRLLVDDHSCNVIPEHIIDGGVADIFVEDIDTGKRRRIQVTGS</sequence>
<dbReference type="AlphaFoldDB" id="A0A5J9T7K0"/>
<proteinExistence type="predicted"/>
<keyword evidence="1" id="KW-0472">Membrane</keyword>
<evidence type="ECO:0000313" key="3">
    <source>
        <dbReference type="EMBL" id="TVU07217.1"/>
    </source>
</evidence>